<comment type="caution">
    <text evidence="8">The sequence shown here is derived from an EMBL/GenBank/DDBJ whole genome shotgun (WGS) entry which is preliminary data.</text>
</comment>
<dbReference type="PANTHER" id="PTHR46494">
    <property type="entry name" value="CORA FAMILY METAL ION TRANSPORTER (EUROFUNG)"/>
    <property type="match status" value="1"/>
</dbReference>
<evidence type="ECO:0000256" key="4">
    <source>
        <dbReference type="ARBA" id="ARBA00023136"/>
    </source>
</evidence>
<sequence>MAAQQRSLEELMARTAERDEHYPDSLGSLHEGGHVLRGRERSDTQVTINEAYLAPARVHSGPVFSADTGGAYNHHTIPVPGPRGRRSSTLEAPDRPSSIYPSPITRPLPLTPNPNSGEFSLHDEDLSFIPLLDTNSRLQQQQQQQQSNNKRSSTPTDNTPRTTKPLTRLSFTDDMLLRHLRDSEFWGETARLLEEVLSQRRRGDIDLAMPFRDFASYEREGYLSATFELYDIAADATVRKTSADVDVQGLVKYAGDGGPFESQDEIVDAPMVWESIKDVNPEGHSVGRIIIVQEPTPLILAALHLAMAPHFDMSELYHHFLSDVPNRGRTHACMRRAFERDPYPPPLSGPIPEPVVSTSRLRQRSFFFAFKYYTVVGEGLEPAPWQRFDKRPSDKRLGDHVDIAECGSILALSLEGDPTKPLRIRPRRERTREGFLFDTFGPWHLLSIQSFPDDEHTVRGEEFQQKSFYNGPYAFLDLLAAEYRDAGKRNQILHERITKLITPPTEFMFDRRLRDKLLFEDKHFTYIRRYFWAYNTLAVINTGIKAMIAAYFDTFTDDFWAGTHPLLWPVPSSSSSSSVPDATTDAAADAYLAKMAALRRELDKVVSELGEVLKRNERTRKEIENLRDQLFSGSSIKESRRAIDQGDNIRILTMISMVFLPLTFVTSVFGITEFTIPATDWRFAVTMVLVCVPFMLLVVLLQTRIFTLLVHKAASLVKRAAALPLAWLARLRAGDDQPPSDSWSTAPEAIPMGRKRRLMAMAGNRGKGRWPWNGWLGWADKEEEKDGARV</sequence>
<proteinExistence type="predicted"/>
<keyword evidence="2 7" id="KW-0812">Transmembrane</keyword>
<feature type="transmembrane region" description="Helical" evidence="7">
    <location>
        <begin position="683"/>
        <end position="701"/>
    </location>
</feature>
<evidence type="ECO:0000313" key="8">
    <source>
        <dbReference type="EMBL" id="KFH41858.1"/>
    </source>
</evidence>
<feature type="region of interest" description="Disordered" evidence="6">
    <location>
        <begin position="65"/>
        <end position="121"/>
    </location>
</feature>
<dbReference type="AlphaFoldDB" id="A0A086SXM6"/>
<dbReference type="GO" id="GO:0015095">
    <property type="term" value="F:magnesium ion transmembrane transporter activity"/>
    <property type="evidence" value="ECO:0007669"/>
    <property type="project" value="TreeGrafter"/>
</dbReference>
<dbReference type="InterPro" id="IPR045863">
    <property type="entry name" value="CorA_TM1_TM2"/>
</dbReference>
<evidence type="ECO:0000256" key="5">
    <source>
        <dbReference type="SAM" id="Coils"/>
    </source>
</evidence>
<dbReference type="Gene3D" id="1.20.58.340">
    <property type="entry name" value="Magnesium transport protein CorA, transmembrane region"/>
    <property type="match status" value="1"/>
</dbReference>
<organism evidence="8 9">
    <name type="scientific">Hapsidospora chrysogenum (strain ATCC 11550 / CBS 779.69 / DSM 880 / IAM 14645 / JCM 23072 / IMI 49137)</name>
    <name type="common">Acremonium chrysogenum</name>
    <dbReference type="NCBI Taxonomy" id="857340"/>
    <lineage>
        <taxon>Eukaryota</taxon>
        <taxon>Fungi</taxon>
        <taxon>Dikarya</taxon>
        <taxon>Ascomycota</taxon>
        <taxon>Pezizomycotina</taxon>
        <taxon>Sordariomycetes</taxon>
        <taxon>Hypocreomycetidae</taxon>
        <taxon>Hypocreales</taxon>
        <taxon>Bionectriaceae</taxon>
        <taxon>Hapsidospora</taxon>
    </lineage>
</organism>
<keyword evidence="5" id="KW-0175">Coiled coil</keyword>
<dbReference type="GO" id="GO:0015087">
    <property type="term" value="F:cobalt ion transmembrane transporter activity"/>
    <property type="evidence" value="ECO:0007669"/>
    <property type="project" value="TreeGrafter"/>
</dbReference>
<dbReference type="InterPro" id="IPR002523">
    <property type="entry name" value="MgTranspt_CorA/ZnTranspt_ZntB"/>
</dbReference>
<dbReference type="EMBL" id="JPKY01000112">
    <property type="protein sequence ID" value="KFH41858.1"/>
    <property type="molecule type" value="Genomic_DNA"/>
</dbReference>
<keyword evidence="4 7" id="KW-0472">Membrane</keyword>
<accession>A0A086SXM6</accession>
<dbReference type="Proteomes" id="UP000029964">
    <property type="component" value="Unassembled WGS sequence"/>
</dbReference>
<evidence type="ECO:0000256" key="2">
    <source>
        <dbReference type="ARBA" id="ARBA00022692"/>
    </source>
</evidence>
<reference evidence="9" key="1">
    <citation type="journal article" date="2014" name="Genome Announc.">
        <title>Genome sequence and annotation of Acremonium chrysogenum, producer of the beta-lactam antibiotic cephalosporin C.</title>
        <authorList>
            <person name="Terfehr D."/>
            <person name="Dahlmann T.A."/>
            <person name="Specht T."/>
            <person name="Zadra I."/>
            <person name="Kuernsteiner H."/>
            <person name="Kueck U."/>
        </authorList>
    </citation>
    <scope>NUCLEOTIDE SEQUENCE [LARGE SCALE GENOMIC DNA]</scope>
    <source>
        <strain evidence="9">ATCC 11550 / CBS 779.69 / DSM 880 / IAM 14645 / JCM 23072 / IMI 49137</strain>
    </source>
</reference>
<dbReference type="HOGENOM" id="CLU_015492_1_0_1"/>
<comment type="subcellular location">
    <subcellularLocation>
        <location evidence="1">Cell membrane</location>
        <topology evidence="1">Multi-pass membrane protein</topology>
    </subcellularLocation>
</comment>
<dbReference type="GO" id="GO:0000287">
    <property type="term" value="F:magnesium ion binding"/>
    <property type="evidence" value="ECO:0007669"/>
    <property type="project" value="TreeGrafter"/>
</dbReference>
<feature type="coiled-coil region" evidence="5">
    <location>
        <begin position="588"/>
        <end position="629"/>
    </location>
</feature>
<dbReference type="GO" id="GO:0050897">
    <property type="term" value="F:cobalt ion binding"/>
    <property type="evidence" value="ECO:0007669"/>
    <property type="project" value="TreeGrafter"/>
</dbReference>
<keyword evidence="3 7" id="KW-1133">Transmembrane helix</keyword>
<keyword evidence="9" id="KW-1185">Reference proteome</keyword>
<gene>
    <name evidence="8" type="ORF">ACRE_074180</name>
</gene>
<evidence type="ECO:0000256" key="1">
    <source>
        <dbReference type="ARBA" id="ARBA00004651"/>
    </source>
</evidence>
<dbReference type="GO" id="GO:0005886">
    <property type="term" value="C:plasma membrane"/>
    <property type="evidence" value="ECO:0007669"/>
    <property type="project" value="UniProtKB-SubCell"/>
</dbReference>
<evidence type="ECO:0000256" key="7">
    <source>
        <dbReference type="SAM" id="Phobius"/>
    </source>
</evidence>
<feature type="compositionally biased region" description="Polar residues" evidence="6">
    <location>
        <begin position="147"/>
        <end position="165"/>
    </location>
</feature>
<dbReference type="PANTHER" id="PTHR46494:SF3">
    <property type="entry name" value="ZINC TRANSPORT PROTEIN ZNTB"/>
    <property type="match status" value="1"/>
</dbReference>
<name>A0A086SXM6_HAPC1</name>
<protein>
    <submittedName>
        <fullName evidence="8">Uncharacterized protein</fullName>
    </submittedName>
</protein>
<evidence type="ECO:0000256" key="3">
    <source>
        <dbReference type="ARBA" id="ARBA00022989"/>
    </source>
</evidence>
<evidence type="ECO:0000256" key="6">
    <source>
        <dbReference type="SAM" id="MobiDB-lite"/>
    </source>
</evidence>
<dbReference type="Pfam" id="PF01544">
    <property type="entry name" value="CorA"/>
    <property type="match status" value="1"/>
</dbReference>
<feature type="transmembrane region" description="Helical" evidence="7">
    <location>
        <begin position="649"/>
        <end position="671"/>
    </location>
</feature>
<dbReference type="OrthoDB" id="5430750at2759"/>
<dbReference type="SUPFAM" id="SSF144083">
    <property type="entry name" value="Magnesium transport protein CorA, transmembrane region"/>
    <property type="match status" value="1"/>
</dbReference>
<feature type="region of interest" description="Disordered" evidence="6">
    <location>
        <begin position="137"/>
        <end position="168"/>
    </location>
</feature>
<evidence type="ECO:0000313" key="9">
    <source>
        <dbReference type="Proteomes" id="UP000029964"/>
    </source>
</evidence>